<sequence>MQQTIPRSTEAKGGPKNESERAADFLKRPEYLRDLWLHFSYGIDIFVGTVMSAVYKTAYDKLATTGKNVDYYPDYEEFKRDLAREHHSLAQKYNLEWSDGSSEWLDPPAPGSWRYLSNNDTIARLRNDPLAYPAHGFLFEALAFLCAKPAAWSAAVYYKGRSVDLIPASAYRWDVTLLPVVMRFFVKEGNVPAELATSLMDTVDAFEFIIKTIPP</sequence>
<evidence type="ECO:0000313" key="2">
    <source>
        <dbReference type="EMBL" id="RPA84608.1"/>
    </source>
</evidence>
<feature type="region of interest" description="Disordered" evidence="1">
    <location>
        <begin position="1"/>
        <end position="20"/>
    </location>
</feature>
<organism evidence="2 3">
    <name type="scientific">Ascobolus immersus RN42</name>
    <dbReference type="NCBI Taxonomy" id="1160509"/>
    <lineage>
        <taxon>Eukaryota</taxon>
        <taxon>Fungi</taxon>
        <taxon>Dikarya</taxon>
        <taxon>Ascomycota</taxon>
        <taxon>Pezizomycotina</taxon>
        <taxon>Pezizomycetes</taxon>
        <taxon>Pezizales</taxon>
        <taxon>Ascobolaceae</taxon>
        <taxon>Ascobolus</taxon>
    </lineage>
</organism>
<dbReference type="EMBL" id="ML119658">
    <property type="protein sequence ID" value="RPA84608.1"/>
    <property type="molecule type" value="Genomic_DNA"/>
</dbReference>
<accession>A0A3N4IIR7</accession>
<name>A0A3N4IIR7_ASCIM</name>
<protein>
    <submittedName>
        <fullName evidence="2">Uncharacterized protein</fullName>
    </submittedName>
</protein>
<proteinExistence type="predicted"/>
<gene>
    <name evidence="2" type="ORF">BJ508DRAFT_359629</name>
</gene>
<evidence type="ECO:0000256" key="1">
    <source>
        <dbReference type="SAM" id="MobiDB-lite"/>
    </source>
</evidence>
<keyword evidence="3" id="KW-1185">Reference proteome</keyword>
<dbReference type="AlphaFoldDB" id="A0A3N4IIR7"/>
<reference evidence="2 3" key="1">
    <citation type="journal article" date="2018" name="Nat. Ecol. Evol.">
        <title>Pezizomycetes genomes reveal the molecular basis of ectomycorrhizal truffle lifestyle.</title>
        <authorList>
            <person name="Murat C."/>
            <person name="Payen T."/>
            <person name="Noel B."/>
            <person name="Kuo A."/>
            <person name="Morin E."/>
            <person name="Chen J."/>
            <person name="Kohler A."/>
            <person name="Krizsan K."/>
            <person name="Balestrini R."/>
            <person name="Da Silva C."/>
            <person name="Montanini B."/>
            <person name="Hainaut M."/>
            <person name="Levati E."/>
            <person name="Barry K.W."/>
            <person name="Belfiori B."/>
            <person name="Cichocki N."/>
            <person name="Clum A."/>
            <person name="Dockter R.B."/>
            <person name="Fauchery L."/>
            <person name="Guy J."/>
            <person name="Iotti M."/>
            <person name="Le Tacon F."/>
            <person name="Lindquist E.A."/>
            <person name="Lipzen A."/>
            <person name="Malagnac F."/>
            <person name="Mello A."/>
            <person name="Molinier V."/>
            <person name="Miyauchi S."/>
            <person name="Poulain J."/>
            <person name="Riccioni C."/>
            <person name="Rubini A."/>
            <person name="Sitrit Y."/>
            <person name="Splivallo R."/>
            <person name="Traeger S."/>
            <person name="Wang M."/>
            <person name="Zifcakova L."/>
            <person name="Wipf D."/>
            <person name="Zambonelli A."/>
            <person name="Paolocci F."/>
            <person name="Nowrousian M."/>
            <person name="Ottonello S."/>
            <person name="Baldrian P."/>
            <person name="Spatafora J.W."/>
            <person name="Henrissat B."/>
            <person name="Nagy L.G."/>
            <person name="Aury J.M."/>
            <person name="Wincker P."/>
            <person name="Grigoriev I.V."/>
            <person name="Bonfante P."/>
            <person name="Martin F.M."/>
        </authorList>
    </citation>
    <scope>NUCLEOTIDE SEQUENCE [LARGE SCALE GENOMIC DNA]</scope>
    <source>
        <strain evidence="2 3">RN42</strain>
    </source>
</reference>
<dbReference type="Proteomes" id="UP000275078">
    <property type="component" value="Unassembled WGS sequence"/>
</dbReference>
<feature type="compositionally biased region" description="Basic and acidic residues" evidence="1">
    <location>
        <begin position="9"/>
        <end position="20"/>
    </location>
</feature>
<evidence type="ECO:0000313" key="3">
    <source>
        <dbReference type="Proteomes" id="UP000275078"/>
    </source>
</evidence>